<dbReference type="EMBL" id="FXUF01000019">
    <property type="protein sequence ID" value="SMP69825.1"/>
    <property type="molecule type" value="Genomic_DNA"/>
</dbReference>
<keyword evidence="3 5" id="KW-0687">Ribonucleoprotein</keyword>
<keyword evidence="5" id="KW-0699">rRNA-binding</keyword>
<organism evidence="6 7">
    <name type="scientific">Anoxynatronum buryatiense</name>
    <dbReference type="NCBI Taxonomy" id="489973"/>
    <lineage>
        <taxon>Bacteria</taxon>
        <taxon>Bacillati</taxon>
        <taxon>Bacillota</taxon>
        <taxon>Clostridia</taxon>
        <taxon>Eubacteriales</taxon>
        <taxon>Clostridiaceae</taxon>
        <taxon>Anoxynatronum</taxon>
    </lineage>
</organism>
<dbReference type="GO" id="GO:0003735">
    <property type="term" value="F:structural constituent of ribosome"/>
    <property type="evidence" value="ECO:0007669"/>
    <property type="project" value="InterPro"/>
</dbReference>
<dbReference type="GO" id="GO:0006412">
    <property type="term" value="P:translation"/>
    <property type="evidence" value="ECO:0007669"/>
    <property type="project" value="UniProtKB-UniRule"/>
</dbReference>
<dbReference type="CDD" id="cd05797">
    <property type="entry name" value="Ribosomal_L10"/>
    <property type="match status" value="1"/>
</dbReference>
<keyword evidence="5" id="KW-0694">RNA-binding</keyword>
<dbReference type="InterPro" id="IPR043141">
    <property type="entry name" value="Ribosomal_uL10-like_sf"/>
</dbReference>
<dbReference type="RefSeq" id="WP_283410685.1">
    <property type="nucleotide sequence ID" value="NZ_FXUF01000019.1"/>
</dbReference>
<dbReference type="GO" id="GO:0070180">
    <property type="term" value="F:large ribosomal subunit rRNA binding"/>
    <property type="evidence" value="ECO:0007669"/>
    <property type="project" value="UniProtKB-UniRule"/>
</dbReference>
<comment type="function">
    <text evidence="5">Forms part of the ribosomal stalk, playing a central role in the interaction of the ribosome with GTP-bound translation factors.</text>
</comment>
<sequence length="168" mass="18398">MSKAIEMKKAIVEEIADKFSKSTAAILFDYRGLTVEEVTELRKQFREAGVDYKVYKNTLVKRAIQEKGLSDFSELLDGPNAIAFSYDDPIIPAKIGSEFAKTHKSLELKAGIVEGAFLDEAKVNELASIPAREVLIAKLLGSLKAPVSNFAYLLQAVIDKKTAEGEAS</sequence>
<dbReference type="PROSITE" id="PS01109">
    <property type="entry name" value="RIBOSOMAL_L10"/>
    <property type="match status" value="1"/>
</dbReference>
<gene>
    <name evidence="5" type="primary">rplJ</name>
    <name evidence="6" type="ORF">SAMN06296020_11955</name>
</gene>
<keyword evidence="7" id="KW-1185">Reference proteome</keyword>
<comment type="caution">
    <text evidence="6">The sequence shown here is derived from an EMBL/GenBank/DDBJ whole genome shotgun (WGS) entry which is preliminary data.</text>
</comment>
<comment type="subunit">
    <text evidence="5">Part of the ribosomal stalk of the 50S ribosomal subunit. The N-terminus interacts with L11 and the large rRNA to form the base of the stalk. The C-terminus forms an elongated spine to which L12 dimers bind in a sequential fashion forming a multimeric L10(L12)X complex.</text>
</comment>
<dbReference type="NCBIfam" id="NF000955">
    <property type="entry name" value="PRK00099.1-1"/>
    <property type="match status" value="1"/>
</dbReference>
<dbReference type="InterPro" id="IPR002363">
    <property type="entry name" value="Ribosomal_uL10_CS_bac"/>
</dbReference>
<comment type="similarity">
    <text evidence="1 5">Belongs to the universal ribosomal protein uL10 family.</text>
</comment>
<accession>A0AA45WYV3</accession>
<dbReference type="Gene3D" id="6.10.250.290">
    <property type="match status" value="1"/>
</dbReference>
<dbReference type="InterPro" id="IPR022973">
    <property type="entry name" value="Ribosomal_uL10_bac"/>
</dbReference>
<dbReference type="SUPFAM" id="SSF160369">
    <property type="entry name" value="Ribosomal protein L10-like"/>
    <property type="match status" value="1"/>
</dbReference>
<dbReference type="PANTHER" id="PTHR11560">
    <property type="entry name" value="39S RIBOSOMAL PROTEIN L10, MITOCHONDRIAL"/>
    <property type="match status" value="1"/>
</dbReference>
<proteinExistence type="inferred from homology"/>
<evidence type="ECO:0000313" key="6">
    <source>
        <dbReference type="EMBL" id="SMP69825.1"/>
    </source>
</evidence>
<dbReference type="Gene3D" id="3.30.70.1730">
    <property type="match status" value="1"/>
</dbReference>
<evidence type="ECO:0000256" key="5">
    <source>
        <dbReference type="HAMAP-Rule" id="MF_00362"/>
    </source>
</evidence>
<evidence type="ECO:0000256" key="1">
    <source>
        <dbReference type="ARBA" id="ARBA00008889"/>
    </source>
</evidence>
<keyword evidence="2 5" id="KW-0689">Ribosomal protein</keyword>
<dbReference type="InterPro" id="IPR001790">
    <property type="entry name" value="Ribosomal_uL10"/>
</dbReference>
<dbReference type="InterPro" id="IPR047865">
    <property type="entry name" value="Ribosomal_uL10_bac_type"/>
</dbReference>
<evidence type="ECO:0000256" key="2">
    <source>
        <dbReference type="ARBA" id="ARBA00022980"/>
    </source>
</evidence>
<dbReference type="GO" id="GO:0015934">
    <property type="term" value="C:large ribosomal subunit"/>
    <property type="evidence" value="ECO:0007669"/>
    <property type="project" value="InterPro"/>
</dbReference>
<dbReference type="Proteomes" id="UP001158066">
    <property type="component" value="Unassembled WGS sequence"/>
</dbReference>
<dbReference type="HAMAP" id="MF_00362">
    <property type="entry name" value="Ribosomal_uL10"/>
    <property type="match status" value="1"/>
</dbReference>
<evidence type="ECO:0000313" key="7">
    <source>
        <dbReference type="Proteomes" id="UP001158066"/>
    </source>
</evidence>
<dbReference type="Pfam" id="PF00466">
    <property type="entry name" value="Ribosomal_L10"/>
    <property type="match status" value="1"/>
</dbReference>
<protein>
    <recommendedName>
        <fullName evidence="4 5">Large ribosomal subunit protein uL10</fullName>
    </recommendedName>
</protein>
<evidence type="ECO:0000256" key="4">
    <source>
        <dbReference type="ARBA" id="ARBA00035202"/>
    </source>
</evidence>
<dbReference type="AlphaFoldDB" id="A0AA45WYV3"/>
<evidence type="ECO:0000256" key="3">
    <source>
        <dbReference type="ARBA" id="ARBA00023274"/>
    </source>
</evidence>
<name>A0AA45WYV3_9CLOT</name>
<reference evidence="6" key="1">
    <citation type="submission" date="2017-05" db="EMBL/GenBank/DDBJ databases">
        <authorList>
            <person name="Varghese N."/>
            <person name="Submissions S."/>
        </authorList>
    </citation>
    <scope>NUCLEOTIDE SEQUENCE</scope>
    <source>
        <strain evidence="6">Su22</strain>
    </source>
</reference>